<gene>
    <name evidence="1" type="ORF">AVEN_32306_1</name>
</gene>
<name>A0A4Y2MCT9_ARAVE</name>
<evidence type="ECO:0000313" key="1">
    <source>
        <dbReference type="EMBL" id="GBN24294.1"/>
    </source>
</evidence>
<protein>
    <submittedName>
        <fullName evidence="1">Uncharacterized protein</fullName>
    </submittedName>
</protein>
<dbReference type="AlphaFoldDB" id="A0A4Y2MCT9"/>
<reference evidence="1 2" key="1">
    <citation type="journal article" date="2019" name="Sci. Rep.">
        <title>Orb-weaving spider Araneus ventricosus genome elucidates the spidroin gene catalogue.</title>
        <authorList>
            <person name="Kono N."/>
            <person name="Nakamura H."/>
            <person name="Ohtoshi R."/>
            <person name="Moran D.A.P."/>
            <person name="Shinohara A."/>
            <person name="Yoshida Y."/>
            <person name="Fujiwara M."/>
            <person name="Mori M."/>
            <person name="Tomita M."/>
            <person name="Arakawa K."/>
        </authorList>
    </citation>
    <scope>NUCLEOTIDE SEQUENCE [LARGE SCALE GENOMIC DNA]</scope>
</reference>
<accession>A0A4Y2MCT9</accession>
<proteinExistence type="predicted"/>
<evidence type="ECO:0000313" key="2">
    <source>
        <dbReference type="Proteomes" id="UP000499080"/>
    </source>
</evidence>
<dbReference type="EMBL" id="BGPR01007101">
    <property type="protein sequence ID" value="GBN24294.1"/>
    <property type="molecule type" value="Genomic_DNA"/>
</dbReference>
<keyword evidence="2" id="KW-1185">Reference proteome</keyword>
<organism evidence="1 2">
    <name type="scientific">Araneus ventricosus</name>
    <name type="common">Orbweaver spider</name>
    <name type="synonym">Epeira ventricosa</name>
    <dbReference type="NCBI Taxonomy" id="182803"/>
    <lineage>
        <taxon>Eukaryota</taxon>
        <taxon>Metazoa</taxon>
        <taxon>Ecdysozoa</taxon>
        <taxon>Arthropoda</taxon>
        <taxon>Chelicerata</taxon>
        <taxon>Arachnida</taxon>
        <taxon>Araneae</taxon>
        <taxon>Araneomorphae</taxon>
        <taxon>Entelegynae</taxon>
        <taxon>Araneoidea</taxon>
        <taxon>Araneidae</taxon>
        <taxon>Araneus</taxon>
    </lineage>
</organism>
<dbReference type="Proteomes" id="UP000499080">
    <property type="component" value="Unassembled WGS sequence"/>
</dbReference>
<sequence>MVRSIGKTWTMIGRSCASLTLFEKRSAFDQAVRSRSGRTCTSHQECSISTILTTPCSENSWWAVAQFSLPPQPPSFLSRGIVLLKTVCSQGLGSSSGSARNEANWGCRFSVGVLRMFFVSWEFPSEASGFVSRKLSGGWWIPAF</sequence>
<comment type="caution">
    <text evidence="1">The sequence shown here is derived from an EMBL/GenBank/DDBJ whole genome shotgun (WGS) entry which is preliminary data.</text>
</comment>